<name>A0A6J5L9M7_9CAUD</name>
<sequence length="106" mass="12674">MKYLITESQLDRVKSKINDLMLSELNRILDYDRTSDSDFINIYSPERGPDFFILMEFDHSDGRLFIDESFLDKFSSMYPLDKEQSGKFISDWFSKAFDVDVMFFDY</sequence>
<reference evidence="1" key="1">
    <citation type="submission" date="2020-04" db="EMBL/GenBank/DDBJ databases">
        <authorList>
            <person name="Chiriac C."/>
            <person name="Salcher M."/>
            <person name="Ghai R."/>
            <person name="Kavagutti S V."/>
        </authorList>
    </citation>
    <scope>NUCLEOTIDE SEQUENCE</scope>
</reference>
<evidence type="ECO:0000313" key="1">
    <source>
        <dbReference type="EMBL" id="CAB4130102.1"/>
    </source>
</evidence>
<gene>
    <name evidence="1" type="ORF">UFOVP117_256</name>
</gene>
<accession>A0A6J5L9M7</accession>
<protein>
    <submittedName>
        <fullName evidence="1">Uncharacterized protein</fullName>
    </submittedName>
</protein>
<dbReference type="EMBL" id="LR796235">
    <property type="protein sequence ID" value="CAB4130102.1"/>
    <property type="molecule type" value="Genomic_DNA"/>
</dbReference>
<proteinExistence type="predicted"/>
<organism evidence="1">
    <name type="scientific">uncultured Caudovirales phage</name>
    <dbReference type="NCBI Taxonomy" id="2100421"/>
    <lineage>
        <taxon>Viruses</taxon>
        <taxon>Duplodnaviria</taxon>
        <taxon>Heunggongvirae</taxon>
        <taxon>Uroviricota</taxon>
        <taxon>Caudoviricetes</taxon>
        <taxon>Peduoviridae</taxon>
        <taxon>Maltschvirus</taxon>
        <taxon>Maltschvirus maltsch</taxon>
    </lineage>
</organism>